<evidence type="ECO:0000259" key="6">
    <source>
        <dbReference type="Pfam" id="PF08170"/>
    </source>
</evidence>
<dbReference type="SUPFAM" id="SSF103025">
    <property type="entry name" value="Folate-binding domain"/>
    <property type="match status" value="1"/>
</dbReference>
<evidence type="ECO:0000256" key="2">
    <source>
        <dbReference type="ARBA" id="ARBA00022694"/>
    </source>
</evidence>
<evidence type="ECO:0000256" key="1">
    <source>
        <dbReference type="ARBA" id="ARBA00004123"/>
    </source>
</evidence>
<dbReference type="OMA" id="WNAKRSH"/>
<dbReference type="InterPro" id="IPR055079">
    <property type="entry name" value="POP1_C"/>
</dbReference>
<evidence type="ECO:0000313" key="8">
    <source>
        <dbReference type="EMBL" id="SCW03946.1"/>
    </source>
</evidence>
<comment type="subcellular location">
    <subcellularLocation>
        <location evidence="1">Nucleus</location>
    </subcellularLocation>
</comment>
<dbReference type="AlphaFoldDB" id="A0A1G4MJA0"/>
<gene>
    <name evidence="8" type="ORF">LAFE_0H02542G</name>
</gene>
<dbReference type="EMBL" id="LT598491">
    <property type="protein sequence ID" value="SCW03946.1"/>
    <property type="molecule type" value="Genomic_DNA"/>
</dbReference>
<feature type="domain" description="POPLD" evidence="6">
    <location>
        <begin position="527"/>
        <end position="633"/>
    </location>
</feature>
<evidence type="ECO:0000256" key="4">
    <source>
        <dbReference type="SAM" id="MobiDB-lite"/>
    </source>
</evidence>
<proteinExistence type="predicted"/>
<dbReference type="STRING" id="4955.A0A1G4MJA0"/>
<keyword evidence="9" id="KW-1185">Reference proteome</keyword>
<dbReference type="PANTHER" id="PTHR22731">
    <property type="entry name" value="RIBONUCLEASES P/MRP PROTEIN SUBUNIT POP1"/>
    <property type="match status" value="1"/>
</dbReference>
<dbReference type="InterPro" id="IPR039182">
    <property type="entry name" value="Pop1"/>
</dbReference>
<protein>
    <submittedName>
        <fullName evidence="8">LAFE_0H02542g1_1</fullName>
    </submittedName>
</protein>
<dbReference type="PANTHER" id="PTHR22731:SF3">
    <property type="entry name" value="RIBONUCLEASES P_MRP PROTEIN SUBUNIT POP1"/>
    <property type="match status" value="1"/>
</dbReference>
<dbReference type="Pfam" id="PF06978">
    <property type="entry name" value="POP1_N"/>
    <property type="match status" value="1"/>
</dbReference>
<dbReference type="Pfam" id="PF22770">
    <property type="entry name" value="POP1_C"/>
    <property type="match status" value="1"/>
</dbReference>
<dbReference type="GO" id="GO:0000172">
    <property type="term" value="C:ribonuclease MRP complex"/>
    <property type="evidence" value="ECO:0007669"/>
    <property type="project" value="InterPro"/>
</dbReference>
<dbReference type="GO" id="GO:0005655">
    <property type="term" value="C:nucleolar ribonuclease P complex"/>
    <property type="evidence" value="ECO:0007669"/>
    <property type="project" value="InterPro"/>
</dbReference>
<evidence type="ECO:0000256" key="3">
    <source>
        <dbReference type="ARBA" id="ARBA00023242"/>
    </source>
</evidence>
<feature type="domain" description="Pop1 N-terminal" evidence="5">
    <location>
        <begin position="51"/>
        <end position="286"/>
    </location>
</feature>
<feature type="region of interest" description="Disordered" evidence="4">
    <location>
        <begin position="180"/>
        <end position="201"/>
    </location>
</feature>
<accession>A0A1G4MJA0</accession>
<keyword evidence="2" id="KW-0819">tRNA processing</keyword>
<evidence type="ECO:0000259" key="7">
    <source>
        <dbReference type="Pfam" id="PF22770"/>
    </source>
</evidence>
<name>A0A1G4MJA0_LACFM</name>
<keyword evidence="3" id="KW-0539">Nucleus</keyword>
<sequence length="843" mass="96667">MSGRKPQSKNQIFKRKKLQNARNIRAEALDASGNAPTELSEGGAMLKVPEFMASREYEVKQLQSAIHNSKSASSTRVFQSLPRKLRRRTASHNVKRIPKRMRNRALREMKKSDQVVTKGTKDGASRYKRGLTAKQLYKARMAVKLLRLAAKSQSMKLALPPQVTASNCKLRARIKAMQSTLKENRKGHRASERNNPMGSYDNTGINELASKSIGRVKYMKRQKNFTWLPTHVWNAKRSHMCKRWGYQIPWSPTQKCFKLTHRIGGYSAASDGSMCCDTSYIGTMILFSPDAGFLKSVIAQLTCNRASLSKYRNSQYWFEGLVYDTEGTPLGPIDLLWASVEKVIVRLHPAIYDQVFEQLSVHDPNKLVIQDCRFSIGSITLFGAKSLNALSQVLRGCHHSESYNQFRNMSYVSDTSSLPQRANFAFHAMDPRHLSNPRKLKCAKPNVDTMLELQNNYPQDEILEVLNKLTEPEGREKSYRNQQTLKQLAMRRHKLLGDLRRKNLIPFKADVDSEIPLLICKKPRENSWVVMLPWFWLLPLWYQLNRVTRVYHMGMRQIQQLTYEKHLLYFPDDYPFTRVGLDENSTYKKLSHKAVWERKPAGKRVNFGKIPNVHIEQPVAFPGEIGDPFSCDWKLLQVLRNGLEFLKSQGIEDIEMFDVNRTTQFDENSVRKLQYLNDIIELYQDVRQNGSVCTHLPITVITKRLESWSKEPLDFGQVPQTAVVTSSVPVIAIDCEFEERGHPKDNARIYSIPEKDRKYWDSIASVLSRSNGKRNHDTAQPVPGIENLIGFVTSGTFHLGNGKGSCTGFIDAKEAILYDSEYVLIRNVGTNVYRLAKWRQILL</sequence>
<dbReference type="OrthoDB" id="442863at2759"/>
<dbReference type="InterPro" id="IPR012590">
    <property type="entry name" value="POPLD_dom"/>
</dbReference>
<feature type="domain" description="POP1 C-terminal" evidence="7">
    <location>
        <begin position="786"/>
        <end position="839"/>
    </location>
</feature>
<organism evidence="8 9">
    <name type="scientific">Lachancea fermentati</name>
    <name type="common">Zygosaccharomyces fermentati</name>
    <dbReference type="NCBI Taxonomy" id="4955"/>
    <lineage>
        <taxon>Eukaryota</taxon>
        <taxon>Fungi</taxon>
        <taxon>Dikarya</taxon>
        <taxon>Ascomycota</taxon>
        <taxon>Saccharomycotina</taxon>
        <taxon>Saccharomycetes</taxon>
        <taxon>Saccharomycetales</taxon>
        <taxon>Saccharomycetaceae</taxon>
        <taxon>Lachancea</taxon>
    </lineage>
</organism>
<reference evidence="8 9" key="1">
    <citation type="submission" date="2016-03" db="EMBL/GenBank/DDBJ databases">
        <authorList>
            <person name="Devillers H."/>
        </authorList>
    </citation>
    <scope>NUCLEOTIDE SEQUENCE [LARGE SCALE GENOMIC DNA]</scope>
    <source>
        <strain evidence="8">CBS 6772</strain>
    </source>
</reference>
<dbReference type="Pfam" id="PF08170">
    <property type="entry name" value="POPLD"/>
    <property type="match status" value="1"/>
</dbReference>
<dbReference type="Proteomes" id="UP000190831">
    <property type="component" value="Chromosome H"/>
</dbReference>
<dbReference type="GO" id="GO:0001682">
    <property type="term" value="P:tRNA 5'-leader removal"/>
    <property type="evidence" value="ECO:0007669"/>
    <property type="project" value="InterPro"/>
</dbReference>
<evidence type="ECO:0000313" key="9">
    <source>
        <dbReference type="Proteomes" id="UP000190831"/>
    </source>
</evidence>
<dbReference type="InterPro" id="IPR009723">
    <property type="entry name" value="Pop1_N"/>
</dbReference>
<evidence type="ECO:0000259" key="5">
    <source>
        <dbReference type="Pfam" id="PF06978"/>
    </source>
</evidence>